<name>X0RHS8_9ZZZZ</name>
<organism evidence="1">
    <name type="scientific">marine sediment metagenome</name>
    <dbReference type="NCBI Taxonomy" id="412755"/>
    <lineage>
        <taxon>unclassified sequences</taxon>
        <taxon>metagenomes</taxon>
        <taxon>ecological metagenomes</taxon>
    </lineage>
</organism>
<evidence type="ECO:0000313" key="1">
    <source>
        <dbReference type="EMBL" id="GAF68318.1"/>
    </source>
</evidence>
<comment type="caution">
    <text evidence="1">The sequence shown here is derived from an EMBL/GenBank/DDBJ whole genome shotgun (WGS) entry which is preliminary data.</text>
</comment>
<dbReference type="EMBL" id="BARS01006390">
    <property type="protein sequence ID" value="GAF68318.1"/>
    <property type="molecule type" value="Genomic_DNA"/>
</dbReference>
<protein>
    <submittedName>
        <fullName evidence="1">Uncharacterized protein</fullName>
    </submittedName>
</protein>
<sequence length="56" mass="6171">MACEHQEDEMCMTCIECGECSESLNENDICSDCGKCELNENDSCSDCGKCYESNIA</sequence>
<gene>
    <name evidence="1" type="ORF">S01H1_12449</name>
</gene>
<proteinExistence type="predicted"/>
<dbReference type="AlphaFoldDB" id="X0RHS8"/>
<reference evidence="1" key="1">
    <citation type="journal article" date="2014" name="Front. Microbiol.">
        <title>High frequency of phylogenetically diverse reductive dehalogenase-homologous genes in deep subseafloor sedimentary metagenomes.</title>
        <authorList>
            <person name="Kawai M."/>
            <person name="Futagami T."/>
            <person name="Toyoda A."/>
            <person name="Takaki Y."/>
            <person name="Nishi S."/>
            <person name="Hori S."/>
            <person name="Arai W."/>
            <person name="Tsubouchi T."/>
            <person name="Morono Y."/>
            <person name="Uchiyama I."/>
            <person name="Ito T."/>
            <person name="Fujiyama A."/>
            <person name="Inagaki F."/>
            <person name="Takami H."/>
        </authorList>
    </citation>
    <scope>NUCLEOTIDE SEQUENCE</scope>
    <source>
        <strain evidence="1">Expedition CK06-06</strain>
    </source>
</reference>
<accession>X0RHS8</accession>